<dbReference type="EMBL" id="JAENIK010000012">
    <property type="protein sequence ID" value="MBK1817523.1"/>
    <property type="molecule type" value="Genomic_DNA"/>
</dbReference>
<protein>
    <submittedName>
        <fullName evidence="1">Helix-turn-helix domain-containing protein</fullName>
    </submittedName>
</protein>
<dbReference type="RefSeq" id="WP_200352463.1">
    <property type="nucleotide sequence ID" value="NZ_BAABHZ010000001.1"/>
</dbReference>
<accession>A0A934VBQ2</accession>
<reference evidence="1" key="1">
    <citation type="submission" date="2021-01" db="EMBL/GenBank/DDBJ databases">
        <title>Modified the classification status of verrucomicrobia.</title>
        <authorList>
            <person name="Feng X."/>
        </authorList>
    </citation>
    <scope>NUCLEOTIDE SEQUENCE</scope>
    <source>
        <strain evidence="1">JCM 18052</strain>
    </source>
</reference>
<keyword evidence="2" id="KW-1185">Reference proteome</keyword>
<evidence type="ECO:0000313" key="1">
    <source>
        <dbReference type="EMBL" id="MBK1817523.1"/>
    </source>
</evidence>
<organism evidence="1 2">
    <name type="scientific">Luteolibacter yonseiensis</name>
    <dbReference type="NCBI Taxonomy" id="1144680"/>
    <lineage>
        <taxon>Bacteria</taxon>
        <taxon>Pseudomonadati</taxon>
        <taxon>Verrucomicrobiota</taxon>
        <taxon>Verrucomicrobiia</taxon>
        <taxon>Verrucomicrobiales</taxon>
        <taxon>Verrucomicrobiaceae</taxon>
        <taxon>Luteolibacter</taxon>
    </lineage>
</organism>
<dbReference type="AlphaFoldDB" id="A0A934VBQ2"/>
<gene>
    <name evidence="1" type="ORF">JIN84_18020</name>
</gene>
<proteinExistence type="predicted"/>
<name>A0A934VBQ2_9BACT</name>
<dbReference type="Proteomes" id="UP000600139">
    <property type="component" value="Unassembled WGS sequence"/>
</dbReference>
<evidence type="ECO:0000313" key="2">
    <source>
        <dbReference type="Proteomes" id="UP000600139"/>
    </source>
</evidence>
<comment type="caution">
    <text evidence="1">The sequence shown here is derived from an EMBL/GenBank/DDBJ whole genome shotgun (WGS) entry which is preliminary data.</text>
</comment>
<sequence>MSLTFVVQLSDDDLEKIANRVAAKIRAGKADTYSVKEAAKVLGVSIKTVNRRIQAKLYPRVPNMRSVRIPAAFIDRLVEPNTDA</sequence>